<evidence type="ECO:0000256" key="1">
    <source>
        <dbReference type="ARBA" id="ARBA00006525"/>
    </source>
</evidence>
<organism evidence="4 5">
    <name type="scientific">Verticiella sediminum</name>
    <dbReference type="NCBI Taxonomy" id="1247510"/>
    <lineage>
        <taxon>Bacteria</taxon>
        <taxon>Pseudomonadati</taxon>
        <taxon>Pseudomonadota</taxon>
        <taxon>Betaproteobacteria</taxon>
        <taxon>Burkholderiales</taxon>
        <taxon>Alcaligenaceae</taxon>
        <taxon>Verticiella</taxon>
    </lineage>
</organism>
<dbReference type="SUPFAM" id="SSF47781">
    <property type="entry name" value="RuvA domain 2-like"/>
    <property type="match status" value="1"/>
</dbReference>
<dbReference type="NCBIfam" id="TIGR00732">
    <property type="entry name" value="dprA"/>
    <property type="match status" value="1"/>
</dbReference>
<accession>A0A556AMP1</accession>
<reference evidence="4 5" key="1">
    <citation type="submission" date="2019-07" db="EMBL/GenBank/DDBJ databases">
        <title>Qingshengfaniella alkalisoli gen. nov., sp. nov., isolated from saline soil.</title>
        <authorList>
            <person name="Xu L."/>
            <person name="Huang X.-X."/>
            <person name="Sun J.-Q."/>
        </authorList>
    </citation>
    <scope>NUCLEOTIDE SEQUENCE [LARGE SCALE GENOMIC DNA]</scope>
    <source>
        <strain evidence="4 5">DSM 27279</strain>
    </source>
</reference>
<dbReference type="SUPFAM" id="SSF102405">
    <property type="entry name" value="MCP/YpsA-like"/>
    <property type="match status" value="1"/>
</dbReference>
<feature type="domain" description="DprA winged helix" evidence="3">
    <location>
        <begin position="357"/>
        <end position="414"/>
    </location>
</feature>
<sequence length="424" mass="43929">MRQSLEIPRVWQGSKCVVKRLVGTPGRALRVTGRVRSHCRPFRLDTLIATPFRAWLRLSLTPGIGPATARRLADALGNVERLFALGRAGLEPWLGPALAARLLAPPPDVSRQEARILHWLTLSGHHAVCLDDADYPARLRHLPDAPPVLYVRGSLAALQRPALAIVGARRATPAGRETAHGFAQALAVSGWCVVSGLAAGIDAAAHEGALAAGSTGAGTVAMLGTGVDLIYPARHRGLAERVLGAGGALVSELPLGAPPKAANFPRRNRLVAGCTLGVLVVEAALRSGSLITARLAAEAGREVFAIPGSIHAPLARGCHALIRQGATLVESVDDMLNELPPLGSAPRARPGGDTLVAPSEADLPPAAARVLAALGHDPAAVDALVQRTGLAPGEVQGGLSLLELAGLAARVDGGLFQRLNRRDA</sequence>
<dbReference type="AlphaFoldDB" id="A0A556AMP1"/>
<dbReference type="GO" id="GO:0009294">
    <property type="term" value="P:DNA-mediated transformation"/>
    <property type="evidence" value="ECO:0007669"/>
    <property type="project" value="InterPro"/>
</dbReference>
<gene>
    <name evidence="4" type="primary">dprA</name>
    <name evidence="4" type="ORF">FOZ76_12545</name>
</gene>
<comment type="caution">
    <text evidence="4">The sequence shown here is derived from an EMBL/GenBank/DDBJ whole genome shotgun (WGS) entry which is preliminary data.</text>
</comment>
<proteinExistence type="inferred from homology"/>
<dbReference type="PANTHER" id="PTHR43022">
    <property type="entry name" value="PROTEIN SMF"/>
    <property type="match status" value="1"/>
</dbReference>
<dbReference type="Pfam" id="PF02481">
    <property type="entry name" value="DNA_processg_A"/>
    <property type="match status" value="1"/>
</dbReference>
<dbReference type="Pfam" id="PF17782">
    <property type="entry name" value="WHD_DprA"/>
    <property type="match status" value="1"/>
</dbReference>
<evidence type="ECO:0000313" key="4">
    <source>
        <dbReference type="EMBL" id="TSH94141.1"/>
    </source>
</evidence>
<dbReference type="InterPro" id="IPR041614">
    <property type="entry name" value="DprA_WH"/>
</dbReference>
<comment type="similarity">
    <text evidence="1">Belongs to the DprA/Smf family.</text>
</comment>
<evidence type="ECO:0000313" key="5">
    <source>
        <dbReference type="Proteomes" id="UP000318405"/>
    </source>
</evidence>
<evidence type="ECO:0000259" key="2">
    <source>
        <dbReference type="Pfam" id="PF02481"/>
    </source>
</evidence>
<feature type="domain" description="Smf/DprA SLOG" evidence="2">
    <location>
        <begin position="128"/>
        <end position="339"/>
    </location>
</feature>
<dbReference type="Gene3D" id="1.10.10.10">
    <property type="entry name" value="Winged helix-like DNA-binding domain superfamily/Winged helix DNA-binding domain"/>
    <property type="match status" value="1"/>
</dbReference>
<keyword evidence="5" id="KW-1185">Reference proteome</keyword>
<dbReference type="Gene3D" id="3.40.50.450">
    <property type="match status" value="1"/>
</dbReference>
<dbReference type="InterPro" id="IPR036388">
    <property type="entry name" value="WH-like_DNA-bd_sf"/>
</dbReference>
<name>A0A556AMP1_9BURK</name>
<dbReference type="OrthoDB" id="9785707at2"/>
<dbReference type="InterPro" id="IPR003488">
    <property type="entry name" value="DprA"/>
</dbReference>
<evidence type="ECO:0000259" key="3">
    <source>
        <dbReference type="Pfam" id="PF17782"/>
    </source>
</evidence>
<dbReference type="InterPro" id="IPR057666">
    <property type="entry name" value="DrpA_SLOG"/>
</dbReference>
<dbReference type="PANTHER" id="PTHR43022:SF1">
    <property type="entry name" value="PROTEIN SMF"/>
    <property type="match status" value="1"/>
</dbReference>
<dbReference type="EMBL" id="VLTJ01000025">
    <property type="protein sequence ID" value="TSH94141.1"/>
    <property type="molecule type" value="Genomic_DNA"/>
</dbReference>
<dbReference type="Proteomes" id="UP000318405">
    <property type="component" value="Unassembled WGS sequence"/>
</dbReference>
<protein>
    <submittedName>
        <fullName evidence="4">DNA-protecting protein DprA</fullName>
    </submittedName>
</protein>
<dbReference type="InterPro" id="IPR010994">
    <property type="entry name" value="RuvA_2-like"/>
</dbReference>